<dbReference type="AlphaFoldDB" id="A0A934J576"/>
<gene>
    <name evidence="1" type="ORF">JFN88_10770</name>
</gene>
<name>A0A934J576_9BACL</name>
<proteinExistence type="predicted"/>
<sequence>MKLNDTERQALQLLAQACHQLRKCDNEELFEQLSELGLLPLRDFDEAEAECLFLLKETSHEE</sequence>
<comment type="caution">
    <text evidence="1">The sequence shown here is derived from an EMBL/GenBank/DDBJ whole genome shotgun (WGS) entry which is preliminary data.</text>
</comment>
<dbReference type="Proteomes" id="UP000640274">
    <property type="component" value="Unassembled WGS sequence"/>
</dbReference>
<protein>
    <submittedName>
        <fullName evidence="1">Uncharacterized protein</fullName>
    </submittedName>
</protein>
<accession>A0A934J576</accession>
<dbReference type="RefSeq" id="WP_199019311.1">
    <property type="nucleotide sequence ID" value="NZ_JAELUP010000046.1"/>
</dbReference>
<keyword evidence="2" id="KW-1185">Reference proteome</keyword>
<organism evidence="1 2">
    <name type="scientific">Paenibacillus roseus</name>
    <dbReference type="NCBI Taxonomy" id="2798579"/>
    <lineage>
        <taxon>Bacteria</taxon>
        <taxon>Bacillati</taxon>
        <taxon>Bacillota</taxon>
        <taxon>Bacilli</taxon>
        <taxon>Bacillales</taxon>
        <taxon>Paenibacillaceae</taxon>
        <taxon>Paenibacillus</taxon>
    </lineage>
</organism>
<evidence type="ECO:0000313" key="2">
    <source>
        <dbReference type="Proteomes" id="UP000640274"/>
    </source>
</evidence>
<evidence type="ECO:0000313" key="1">
    <source>
        <dbReference type="EMBL" id="MBJ6361758.1"/>
    </source>
</evidence>
<dbReference type="EMBL" id="JAELUP010000046">
    <property type="protein sequence ID" value="MBJ6361758.1"/>
    <property type="molecule type" value="Genomic_DNA"/>
</dbReference>
<reference evidence="1" key="1">
    <citation type="submission" date="2020-12" db="EMBL/GenBank/DDBJ databases">
        <authorList>
            <person name="Huq M.A."/>
        </authorList>
    </citation>
    <scope>NUCLEOTIDE SEQUENCE</scope>
    <source>
        <strain evidence="1">MAHUQ-46</strain>
    </source>
</reference>